<evidence type="ECO:0000256" key="1">
    <source>
        <dbReference type="SAM" id="MobiDB-lite"/>
    </source>
</evidence>
<reference evidence="2" key="1">
    <citation type="journal article" date="2023" name="G3 (Bethesda)">
        <title>Whole genome assembly and annotation of the endangered Caribbean coral Acropora cervicornis.</title>
        <authorList>
            <person name="Selwyn J.D."/>
            <person name="Vollmer S.V."/>
        </authorList>
    </citation>
    <scope>NUCLEOTIDE SEQUENCE</scope>
    <source>
        <strain evidence="2">K2</strain>
    </source>
</reference>
<accession>A0AAD9QIJ6</accession>
<organism evidence="2 3">
    <name type="scientific">Acropora cervicornis</name>
    <name type="common">Staghorn coral</name>
    <dbReference type="NCBI Taxonomy" id="6130"/>
    <lineage>
        <taxon>Eukaryota</taxon>
        <taxon>Metazoa</taxon>
        <taxon>Cnidaria</taxon>
        <taxon>Anthozoa</taxon>
        <taxon>Hexacorallia</taxon>
        <taxon>Scleractinia</taxon>
        <taxon>Astrocoeniina</taxon>
        <taxon>Acroporidae</taxon>
        <taxon>Acropora</taxon>
    </lineage>
</organism>
<feature type="compositionally biased region" description="Polar residues" evidence="1">
    <location>
        <begin position="57"/>
        <end position="69"/>
    </location>
</feature>
<comment type="caution">
    <text evidence="2">The sequence shown here is derived from an EMBL/GenBank/DDBJ whole genome shotgun (WGS) entry which is preliminary data.</text>
</comment>
<gene>
    <name evidence="2" type="ORF">P5673_015401</name>
</gene>
<protein>
    <submittedName>
        <fullName evidence="2">Uncharacterized protein</fullName>
    </submittedName>
</protein>
<name>A0AAD9QIJ6_ACRCE</name>
<dbReference type="AlphaFoldDB" id="A0AAD9QIJ6"/>
<evidence type="ECO:0000313" key="2">
    <source>
        <dbReference type="EMBL" id="KAK2561974.1"/>
    </source>
</evidence>
<evidence type="ECO:0000313" key="3">
    <source>
        <dbReference type="Proteomes" id="UP001249851"/>
    </source>
</evidence>
<proteinExistence type="predicted"/>
<reference evidence="2" key="2">
    <citation type="journal article" date="2023" name="Science">
        <title>Genomic signatures of disease resistance in endangered staghorn corals.</title>
        <authorList>
            <person name="Vollmer S.V."/>
            <person name="Selwyn J.D."/>
            <person name="Despard B.A."/>
            <person name="Roesel C.L."/>
        </authorList>
    </citation>
    <scope>NUCLEOTIDE SEQUENCE</scope>
    <source>
        <strain evidence="2">K2</strain>
    </source>
</reference>
<feature type="region of interest" description="Disordered" evidence="1">
    <location>
        <begin position="57"/>
        <end position="86"/>
    </location>
</feature>
<sequence length="163" mass="17859">MVQLLLHLAPQRLLLCHPHSQTLTSHLLHYHPHLLPHQLSLLYSPSLPRNSLLPSNMHLSAQPTASPTARRNDTTRPVLNAPPRGGFQTRRYLATLAGSNTDGSDASFITIAESDEDDTDLLHNDVVVNSLPRGKILNIDGSSKGGGPPHPTMKKMGPLNFFF</sequence>
<dbReference type="EMBL" id="JARQWQ010000031">
    <property type="protein sequence ID" value="KAK2561974.1"/>
    <property type="molecule type" value="Genomic_DNA"/>
</dbReference>
<dbReference type="Proteomes" id="UP001249851">
    <property type="component" value="Unassembled WGS sequence"/>
</dbReference>
<keyword evidence="3" id="KW-1185">Reference proteome</keyword>